<keyword evidence="2" id="KW-1185">Reference proteome</keyword>
<comment type="caution">
    <text evidence="1">The sequence shown here is derived from an EMBL/GenBank/DDBJ whole genome shotgun (WGS) entry which is preliminary data.</text>
</comment>
<evidence type="ECO:0000313" key="1">
    <source>
        <dbReference type="EMBL" id="KAI9911408.1"/>
    </source>
</evidence>
<dbReference type="Proteomes" id="UP001163321">
    <property type="component" value="Chromosome 5"/>
</dbReference>
<reference evidence="1 2" key="1">
    <citation type="journal article" date="2022" name="bioRxiv">
        <title>The genome of the oomycete Peronosclerospora sorghi, a cosmopolitan pathogen of maize and sorghum, is inflated with dispersed pseudogenes.</title>
        <authorList>
            <person name="Fletcher K."/>
            <person name="Martin F."/>
            <person name="Isakeit T."/>
            <person name="Cavanaugh K."/>
            <person name="Magill C."/>
            <person name="Michelmore R."/>
        </authorList>
    </citation>
    <scope>NUCLEOTIDE SEQUENCE [LARGE SCALE GENOMIC DNA]</scope>
    <source>
        <strain evidence="1">P6</strain>
    </source>
</reference>
<name>A0ACC0VY00_9STRA</name>
<evidence type="ECO:0000313" key="2">
    <source>
        <dbReference type="Proteomes" id="UP001163321"/>
    </source>
</evidence>
<proteinExistence type="predicted"/>
<gene>
    <name evidence="1" type="ORF">PsorP6_009560</name>
</gene>
<dbReference type="EMBL" id="CM047584">
    <property type="protein sequence ID" value="KAI9911408.1"/>
    <property type="molecule type" value="Genomic_DNA"/>
</dbReference>
<protein>
    <submittedName>
        <fullName evidence="1">Uncharacterized protein</fullName>
    </submittedName>
</protein>
<organism evidence="1 2">
    <name type="scientific">Peronosclerospora sorghi</name>
    <dbReference type="NCBI Taxonomy" id="230839"/>
    <lineage>
        <taxon>Eukaryota</taxon>
        <taxon>Sar</taxon>
        <taxon>Stramenopiles</taxon>
        <taxon>Oomycota</taxon>
        <taxon>Peronosporomycetes</taxon>
        <taxon>Peronosporales</taxon>
        <taxon>Peronosporaceae</taxon>
        <taxon>Peronosclerospora</taxon>
    </lineage>
</organism>
<accession>A0ACC0VY00</accession>
<sequence>MAQEPVVNDAQVDEGDVADSKFDSVDESDQVMAWSKQTMLRLFYGDENKDASDDIIDDVQNEGIRGNEASDDPVCNRMEATMNMSQTVMDLMLVRPQV</sequence>